<evidence type="ECO:0000313" key="2">
    <source>
        <dbReference type="Proteomes" id="UP000015104"/>
    </source>
</evidence>
<reference evidence="1" key="2">
    <citation type="submission" date="2015-06" db="UniProtKB">
        <authorList>
            <consortium name="EnsemblMetazoa"/>
        </authorList>
    </citation>
    <scope>IDENTIFICATION</scope>
</reference>
<dbReference type="EMBL" id="CAEY01000613">
    <property type="status" value="NOT_ANNOTATED_CDS"/>
    <property type="molecule type" value="Genomic_DNA"/>
</dbReference>
<accession>T1KVI2</accession>
<sequence>MLSFLYTRLLTQEVVLNERRVNIFWSSSNIKLPDEHLQPYNVLNKRVEILNND</sequence>
<proteinExistence type="predicted"/>
<keyword evidence="2" id="KW-1185">Reference proteome</keyword>
<dbReference type="Proteomes" id="UP000015104">
    <property type="component" value="Unassembled WGS sequence"/>
</dbReference>
<dbReference type="EnsemblMetazoa" id="tetur23g00750.1">
    <property type="protein sequence ID" value="tetur23g00750.1"/>
    <property type="gene ID" value="tetur23g00750"/>
</dbReference>
<name>T1KVI2_TETUR</name>
<dbReference type="AlphaFoldDB" id="T1KVI2"/>
<reference evidence="2" key="1">
    <citation type="submission" date="2011-08" db="EMBL/GenBank/DDBJ databases">
        <authorList>
            <person name="Rombauts S."/>
        </authorList>
    </citation>
    <scope>NUCLEOTIDE SEQUENCE</scope>
    <source>
        <strain evidence="2">London</strain>
    </source>
</reference>
<evidence type="ECO:0000313" key="1">
    <source>
        <dbReference type="EnsemblMetazoa" id="tetur23g00750.1"/>
    </source>
</evidence>
<organism evidence="1 2">
    <name type="scientific">Tetranychus urticae</name>
    <name type="common">Two-spotted spider mite</name>
    <dbReference type="NCBI Taxonomy" id="32264"/>
    <lineage>
        <taxon>Eukaryota</taxon>
        <taxon>Metazoa</taxon>
        <taxon>Ecdysozoa</taxon>
        <taxon>Arthropoda</taxon>
        <taxon>Chelicerata</taxon>
        <taxon>Arachnida</taxon>
        <taxon>Acari</taxon>
        <taxon>Acariformes</taxon>
        <taxon>Trombidiformes</taxon>
        <taxon>Prostigmata</taxon>
        <taxon>Eleutherengona</taxon>
        <taxon>Raphignathae</taxon>
        <taxon>Tetranychoidea</taxon>
        <taxon>Tetranychidae</taxon>
        <taxon>Tetranychus</taxon>
    </lineage>
</organism>
<protein>
    <submittedName>
        <fullName evidence="1">Uncharacterized protein</fullName>
    </submittedName>
</protein>
<dbReference type="HOGENOM" id="CLU_3071300_0_0_1"/>